<evidence type="ECO:0000313" key="3">
    <source>
        <dbReference type="Proteomes" id="UP001152320"/>
    </source>
</evidence>
<dbReference type="FunFam" id="3.30.830.10:FF:000015">
    <property type="entry name" value="Putative zinc metalloprotease"/>
    <property type="match status" value="1"/>
</dbReference>
<protein>
    <recommendedName>
        <fullName evidence="1">Peptidase M16C associated domain-containing protein</fullName>
    </recommendedName>
</protein>
<dbReference type="InterPro" id="IPR011765">
    <property type="entry name" value="Pept_M16_N"/>
</dbReference>
<dbReference type="OrthoDB" id="4953at2759"/>
<dbReference type="FunFam" id="3.30.830.10:FF:000031">
    <property type="entry name" value="Putative zinc metalloprotease"/>
    <property type="match status" value="1"/>
</dbReference>
<dbReference type="SMART" id="SM01264">
    <property type="entry name" value="M16C_associated"/>
    <property type="match status" value="1"/>
</dbReference>
<accession>A0A9Q0YJW5</accession>
<name>A0A9Q0YJW5_HOLLE</name>
<dbReference type="PANTHER" id="PTHR43016">
    <property type="entry name" value="PRESEQUENCE PROTEASE"/>
    <property type="match status" value="1"/>
</dbReference>
<dbReference type="SUPFAM" id="SSF63411">
    <property type="entry name" value="LuxS/MPP-like metallohydrolase"/>
    <property type="match status" value="4"/>
</dbReference>
<dbReference type="GO" id="GO:0006508">
    <property type="term" value="P:proteolysis"/>
    <property type="evidence" value="ECO:0007669"/>
    <property type="project" value="InterPro"/>
</dbReference>
<evidence type="ECO:0000313" key="2">
    <source>
        <dbReference type="EMBL" id="KAJ8023724.1"/>
    </source>
</evidence>
<evidence type="ECO:0000259" key="1">
    <source>
        <dbReference type="SMART" id="SM01264"/>
    </source>
</evidence>
<dbReference type="AlphaFoldDB" id="A0A9Q0YJW5"/>
<proteinExistence type="predicted"/>
<dbReference type="EMBL" id="JAIZAY010000019">
    <property type="protein sequence ID" value="KAJ8023724.1"/>
    <property type="molecule type" value="Genomic_DNA"/>
</dbReference>
<dbReference type="InterPro" id="IPR013578">
    <property type="entry name" value="Peptidase_M16C_assoc"/>
</dbReference>
<dbReference type="Pfam" id="PF05193">
    <property type="entry name" value="Peptidase_M16_C"/>
    <property type="match status" value="1"/>
</dbReference>
<dbReference type="InterPro" id="IPR007863">
    <property type="entry name" value="Peptidase_M16_C"/>
</dbReference>
<comment type="caution">
    <text evidence="2">The sequence shown here is derived from an EMBL/GenBank/DDBJ whole genome shotgun (WGS) entry which is preliminary data.</text>
</comment>
<feature type="domain" description="Peptidase M16C associated" evidence="1">
    <location>
        <begin position="451"/>
        <end position="715"/>
    </location>
</feature>
<sequence>MDGYDLLFSGISNGFIPVAKYRSKRTGLTVCLAGVEGPLVNGFFCLATEAHDDDGLPHTLEHLIFLGSEEYPYKGILDMMANRCLAQGTNAWTDTDHTCYTVMTAGSEGFLNLLTIYLDHILYPTLTDAAYVTEVHHVNGEGEDAGVVYCEMQARENSGESRCHLNMLRKMYPGHCGYKSETGGIMANLRTSTSNEKVRAYHQAFYRPDNLCLVITGKVDPVEVFQRLQPFEEKIISKGALPQMTKPWTSPVPPLTAPVEEVIPYPSDDESNGLVYVAWRGPQVEDLYEISAISGLLEYLTDTSVSPLQRDFVETSDPFCSNVRNSMIEATECCVYLKFDNVPKAKLGQVKDRLFQTLGNLANGKEAIDMNRMQNVLHRKLLDLLSRTEDRPHDTLAFICIGDFLYGNENNFQDRLEEDERFKKLKTESVSFWINLLKKYFVEGHSVVIIGDPSNKLADDMAKEEKERVRKQQEALGEEGLKMKGHILKDAIEKNEVEPSTDVISKLPIPSTDSILFHNLQRYSNMNSQPGPDRLNIDQILVPFQLDDARTLFVQLKALMDTTNLPANLKMYLPLFTEVIFELPVQKNGVLIPYEEVVHQLASDTLKTKSHLGVFGRRFRCGHFSEVAFLSIKTENEKYTTGVQWLQNILYKTQFTAERLKIVATKMMNEVAKMKRDGRTIALALLTETNFANGSNHSLSGMVKQHAFLTKIVELLDTDPDKVIREMEELRQALTSPSTLRVHVTAQTTNLPEAATDPWRKEFSHLGSGGCKDNVKLPVKASQLLRSNPQHLGQIIGVGSVESSFFVQTVECVDSFSHVDLPAIMVYMECLCALEGPMWKQIRGMGLAYHYRMHVKPEEGLLYLQLFKCTHVVSAYKETKAIVEGYLSGSTPFDQVQVETAKSSVLYEIIEREETVSSASVESLMNYFRETDADYNRALLASVSKVTMEDLYRVGATYFTKLIDDTVSRCAVVCHPSKVDEIKEGFKGLSRDLHVLSSLEEAFSSL</sequence>
<dbReference type="GO" id="GO:0046872">
    <property type="term" value="F:metal ion binding"/>
    <property type="evidence" value="ECO:0007669"/>
    <property type="project" value="InterPro"/>
</dbReference>
<dbReference type="Proteomes" id="UP001152320">
    <property type="component" value="Chromosome 19"/>
</dbReference>
<dbReference type="Pfam" id="PF00675">
    <property type="entry name" value="Peptidase_M16"/>
    <property type="match status" value="1"/>
</dbReference>
<organism evidence="2 3">
    <name type="scientific">Holothuria leucospilota</name>
    <name type="common">Black long sea cucumber</name>
    <name type="synonym">Mertensiothuria leucospilota</name>
    <dbReference type="NCBI Taxonomy" id="206669"/>
    <lineage>
        <taxon>Eukaryota</taxon>
        <taxon>Metazoa</taxon>
        <taxon>Echinodermata</taxon>
        <taxon>Eleutherozoa</taxon>
        <taxon>Echinozoa</taxon>
        <taxon>Holothuroidea</taxon>
        <taxon>Aspidochirotacea</taxon>
        <taxon>Aspidochirotida</taxon>
        <taxon>Holothuriidae</taxon>
        <taxon>Holothuria</taxon>
    </lineage>
</organism>
<dbReference type="FunFam" id="3.30.830.10:FF:000036">
    <property type="entry name" value="Putative zinc metalloprotease"/>
    <property type="match status" value="1"/>
</dbReference>
<keyword evidence="3" id="KW-1185">Reference proteome</keyword>
<dbReference type="Pfam" id="PF08367">
    <property type="entry name" value="M16C_assoc"/>
    <property type="match status" value="1"/>
</dbReference>
<dbReference type="PANTHER" id="PTHR43016:SF16">
    <property type="entry name" value="METALLOPROTEASE, PUTATIVE (AFU_ORTHOLOGUE AFUA_4G07610)-RELATED"/>
    <property type="match status" value="1"/>
</dbReference>
<dbReference type="Gene3D" id="3.30.830.10">
    <property type="entry name" value="Metalloenzyme, LuxS/M16 peptidase-like"/>
    <property type="match status" value="4"/>
</dbReference>
<reference evidence="2" key="1">
    <citation type="submission" date="2021-10" db="EMBL/GenBank/DDBJ databases">
        <title>Tropical sea cucumber genome reveals ecological adaptation and Cuvierian tubules defense mechanism.</title>
        <authorList>
            <person name="Chen T."/>
        </authorList>
    </citation>
    <scope>NUCLEOTIDE SEQUENCE</scope>
    <source>
        <strain evidence="2">Nanhai2018</strain>
        <tissue evidence="2">Muscle</tissue>
    </source>
</reference>
<dbReference type="InterPro" id="IPR011249">
    <property type="entry name" value="Metalloenz_LuxS/M16"/>
</dbReference>
<gene>
    <name evidence="2" type="ORF">HOLleu_36243</name>
</gene>